<evidence type="ECO:0000313" key="7">
    <source>
        <dbReference type="Proteomes" id="UP000182179"/>
    </source>
</evidence>
<sequence>MTPLQAATHVDPYAYYAGLRRQGELIFDADLGLWIASRAKVVESVLAHPDCRVRPLHEPVPKAIAQGAAGQVFARLMRMNEGSAHRCPRSVIEPALAAVDAHTVAAAVGRLIDGVDKLDALMFTLPVSVVAALLGFPAEQLASVAELTRSFVASLSPLSSEAQLRTADASASQLRQMFSDVLEEAVLLAHIRRGGWENPEVLSANLIGLLSQTCEATAGLIGNTLVLLARRPDLVERILRAPALATALVEEVARYDSPVQNTRRFVAGRCTIGNRVLEEGDTVLIVLASANRDSEANPDPDSVLLERRQRRIFSFGAGIHQCPGQKIALTIASQAVLALLRRQPTVLASACQFSYWPSVNGRIPWFRNEPLSYAAAMQTGGRD</sequence>
<reference evidence="4 6" key="1">
    <citation type="submission" date="2016-08" db="EMBL/GenBank/DDBJ databases">
        <title>Draft genome sequence of Pseudomonas costantinii LMG 22119, type strain isolated from cultivated mushroom (Agaricus bisporus) sporophores.</title>
        <authorList>
            <person name="Tambong J.T."/>
        </authorList>
    </citation>
    <scope>NUCLEOTIDE SEQUENCE [LARGE SCALE GENOMIC DNA]</scope>
    <source>
        <strain evidence="4 6">LMG 22119</strain>
    </source>
</reference>
<dbReference type="SUPFAM" id="SSF48264">
    <property type="entry name" value="Cytochrome P450"/>
    <property type="match status" value="1"/>
</dbReference>
<dbReference type="EMBL" id="MDDR01000066">
    <property type="protein sequence ID" value="OIN43280.1"/>
    <property type="molecule type" value="Genomic_DNA"/>
</dbReference>
<evidence type="ECO:0000313" key="6">
    <source>
        <dbReference type="Proteomes" id="UP000181661"/>
    </source>
</evidence>
<comment type="caution">
    <text evidence="4">The sequence shown here is derived from an EMBL/GenBank/DDBJ whole genome shotgun (WGS) entry which is preliminary data.</text>
</comment>
<evidence type="ECO:0000256" key="3">
    <source>
        <dbReference type="RuleBase" id="RU000461"/>
    </source>
</evidence>
<evidence type="ECO:0000313" key="4">
    <source>
        <dbReference type="EMBL" id="OIN43280.1"/>
    </source>
</evidence>
<proteinExistence type="inferred from homology"/>
<dbReference type="Pfam" id="PF00067">
    <property type="entry name" value="p450"/>
    <property type="match status" value="1"/>
</dbReference>
<comment type="similarity">
    <text evidence="2 3">Belongs to the cytochrome P450 family.</text>
</comment>
<organism evidence="4 6">
    <name type="scientific">Pseudomonas costantinii</name>
    <dbReference type="NCBI Taxonomy" id="168469"/>
    <lineage>
        <taxon>Bacteria</taxon>
        <taxon>Pseudomonadati</taxon>
        <taxon>Pseudomonadota</taxon>
        <taxon>Gammaproteobacteria</taxon>
        <taxon>Pseudomonadales</taxon>
        <taxon>Pseudomonadaceae</taxon>
        <taxon>Pseudomonas</taxon>
    </lineage>
</organism>
<dbReference type="InterPro" id="IPR017972">
    <property type="entry name" value="Cyt_P450_CS"/>
</dbReference>
<keyword evidence="3" id="KW-0479">Metal-binding</keyword>
<dbReference type="GO" id="GO:0005506">
    <property type="term" value="F:iron ion binding"/>
    <property type="evidence" value="ECO:0007669"/>
    <property type="project" value="InterPro"/>
</dbReference>
<dbReference type="PANTHER" id="PTHR46696:SF1">
    <property type="entry name" value="CYTOCHROME P450 YJIB-RELATED"/>
    <property type="match status" value="1"/>
</dbReference>
<keyword evidence="3" id="KW-0349">Heme</keyword>
<gene>
    <name evidence="4" type="ORF">BFL40_31995</name>
    <name evidence="5" type="ORF">SAMN04515675_5297</name>
</gene>
<evidence type="ECO:0000256" key="1">
    <source>
        <dbReference type="ARBA" id="ARBA00001971"/>
    </source>
</evidence>
<keyword evidence="3" id="KW-0408">Iron</keyword>
<dbReference type="AlphaFoldDB" id="A0A1S2UAX8"/>
<dbReference type="PROSITE" id="PS00086">
    <property type="entry name" value="CYTOCHROME_P450"/>
    <property type="match status" value="1"/>
</dbReference>
<dbReference type="Proteomes" id="UP000181661">
    <property type="component" value="Unassembled WGS sequence"/>
</dbReference>
<accession>A0A1S2UAX8</accession>
<dbReference type="GO" id="GO:0004497">
    <property type="term" value="F:monooxygenase activity"/>
    <property type="evidence" value="ECO:0007669"/>
    <property type="project" value="UniProtKB-KW"/>
</dbReference>
<dbReference type="RefSeq" id="WP_071487698.1">
    <property type="nucleotide sequence ID" value="NZ_FNTS01000002.1"/>
</dbReference>
<comment type="cofactor">
    <cofactor evidence="1">
        <name>heme</name>
        <dbReference type="ChEBI" id="CHEBI:30413"/>
    </cofactor>
</comment>
<dbReference type="EMBL" id="FNTS01000002">
    <property type="protein sequence ID" value="SEE39341.1"/>
    <property type="molecule type" value="Genomic_DNA"/>
</dbReference>
<dbReference type="InterPro" id="IPR001128">
    <property type="entry name" value="Cyt_P450"/>
</dbReference>
<protein>
    <submittedName>
        <fullName evidence="4 5">Cytochrome</fullName>
    </submittedName>
</protein>
<dbReference type="PRINTS" id="PR00359">
    <property type="entry name" value="BP450"/>
</dbReference>
<dbReference type="Gene3D" id="1.10.630.10">
    <property type="entry name" value="Cytochrome P450"/>
    <property type="match status" value="1"/>
</dbReference>
<dbReference type="InterPro" id="IPR036396">
    <property type="entry name" value="Cyt_P450_sf"/>
</dbReference>
<evidence type="ECO:0000313" key="5">
    <source>
        <dbReference type="EMBL" id="SEE39341.1"/>
    </source>
</evidence>
<dbReference type="PANTHER" id="PTHR46696">
    <property type="entry name" value="P450, PUTATIVE (EUROFUNG)-RELATED"/>
    <property type="match status" value="1"/>
</dbReference>
<evidence type="ECO:0000256" key="2">
    <source>
        <dbReference type="ARBA" id="ARBA00010617"/>
    </source>
</evidence>
<dbReference type="InterPro" id="IPR002397">
    <property type="entry name" value="Cyt_P450_B"/>
</dbReference>
<keyword evidence="3" id="KW-0503">Monooxygenase</keyword>
<dbReference type="OrthoDB" id="4258484at2"/>
<keyword evidence="7" id="KW-1185">Reference proteome</keyword>
<dbReference type="GO" id="GO:0020037">
    <property type="term" value="F:heme binding"/>
    <property type="evidence" value="ECO:0007669"/>
    <property type="project" value="InterPro"/>
</dbReference>
<dbReference type="GO" id="GO:0016705">
    <property type="term" value="F:oxidoreductase activity, acting on paired donors, with incorporation or reduction of molecular oxygen"/>
    <property type="evidence" value="ECO:0007669"/>
    <property type="project" value="InterPro"/>
</dbReference>
<reference evidence="5 7" key="2">
    <citation type="submission" date="2016-10" db="EMBL/GenBank/DDBJ databases">
        <authorList>
            <person name="Varghese N."/>
            <person name="Submissions S."/>
        </authorList>
    </citation>
    <scope>NUCLEOTIDE SEQUENCE [LARGE SCALE GENOMIC DNA]</scope>
    <source>
        <strain evidence="5 7">BS2773</strain>
    </source>
</reference>
<name>A0A1S2UAX8_9PSED</name>
<dbReference type="CDD" id="cd11036">
    <property type="entry name" value="AknT-like"/>
    <property type="match status" value="1"/>
</dbReference>
<keyword evidence="3" id="KW-0560">Oxidoreductase</keyword>
<dbReference type="Proteomes" id="UP000182179">
    <property type="component" value="Unassembled WGS sequence"/>
</dbReference>